<dbReference type="SUPFAM" id="SSF51445">
    <property type="entry name" value="(Trans)glycosidases"/>
    <property type="match status" value="1"/>
</dbReference>
<dbReference type="AlphaFoldDB" id="A0A3B1CNM4"/>
<reference evidence="9" key="1">
    <citation type="submission" date="2018-06" db="EMBL/GenBank/DDBJ databases">
        <authorList>
            <person name="Zhirakovskaya E."/>
        </authorList>
    </citation>
    <scope>NUCLEOTIDE SEQUENCE</scope>
</reference>
<dbReference type="Pfam" id="PF00703">
    <property type="entry name" value="Glyco_hydro_2"/>
    <property type="match status" value="1"/>
</dbReference>
<name>A0A3B1CNM4_9ZZZZ</name>
<evidence type="ECO:0000313" key="9">
    <source>
        <dbReference type="EMBL" id="VAX26293.1"/>
    </source>
</evidence>
<accession>A0A3B1CNM4</accession>
<organism evidence="9">
    <name type="scientific">hydrothermal vent metagenome</name>
    <dbReference type="NCBI Taxonomy" id="652676"/>
    <lineage>
        <taxon>unclassified sequences</taxon>
        <taxon>metagenomes</taxon>
        <taxon>ecological metagenomes</taxon>
    </lineage>
</organism>
<evidence type="ECO:0000256" key="1">
    <source>
        <dbReference type="ARBA" id="ARBA00001412"/>
    </source>
</evidence>
<dbReference type="FunFam" id="2.60.40.10:FF:000680">
    <property type="entry name" value="Beta-galactosidase"/>
    <property type="match status" value="1"/>
</dbReference>
<dbReference type="InterPro" id="IPR006104">
    <property type="entry name" value="Glyco_hydro_2_N"/>
</dbReference>
<feature type="domain" description="Glycoside hydrolase family 2 immunoglobulin-like beta-sandwich" evidence="6">
    <location>
        <begin position="240"/>
        <end position="354"/>
    </location>
</feature>
<dbReference type="PROSITE" id="PS00719">
    <property type="entry name" value="GLYCOSYL_HYDROL_F2_1"/>
    <property type="match status" value="1"/>
</dbReference>
<dbReference type="InterPro" id="IPR006101">
    <property type="entry name" value="Glyco_hydro_2"/>
</dbReference>
<comment type="catalytic activity">
    <reaction evidence="1">
        <text>Hydrolysis of terminal non-reducing beta-D-galactose residues in beta-D-galactosides.</text>
        <dbReference type="EC" id="3.2.1.23"/>
    </reaction>
</comment>
<dbReference type="InterPro" id="IPR006102">
    <property type="entry name" value="Ig-like_GH2"/>
</dbReference>
<dbReference type="Gene3D" id="2.60.40.10">
    <property type="entry name" value="Immunoglobulins"/>
    <property type="match status" value="1"/>
</dbReference>
<dbReference type="Pfam" id="PF02836">
    <property type="entry name" value="Glyco_hydro_2_C"/>
    <property type="match status" value="1"/>
</dbReference>
<sequence>MKSKSIFISLLIFISIQLKINLYGQESPNDWENSEIFGINKEEAHNTAIPFATFEQAQRGEREDSPYFKLLNGKWKFNWVPKPADRPIDFYKPEYDVSGWGEIPVPINWQLYGYGIPIYLNTDYAFGIVNPPYIPHDNNPVGSYRRNFTIPDNWDAREVFIHFDGVKSAFYIWMNGKKVGYSQGSMTPAEFNLTPYLKEGDNVLAVEVYRWSDASYIEDQDMWRLSGIFRDVYLFSTPKAHIRGFFVKTDLDENYKNAQLKIEVELKNYSEDNFDDYSIEAVLLDNTGDQVGDTMKELDITLPENGKVNFNLEQLITDPKKWTAETPNLYQVILTLKNDSDKIIETTECKIGFREIEFNNSQFLINGVPVILKGTNRHDTHPRYGLYVPRDEMLKDIILMKQFNMNTVRTSHYPNDPYWYKLCDEFGMYLVDETNVESHGANGLLPRSDPKWTAAVVDRIKSMIQRDKNHPSIVMWSLGNEAGMGDNFFV</sequence>
<dbReference type="GO" id="GO:0005990">
    <property type="term" value="P:lactose catabolic process"/>
    <property type="evidence" value="ECO:0007669"/>
    <property type="project" value="TreeGrafter"/>
</dbReference>
<dbReference type="PRINTS" id="PR00132">
    <property type="entry name" value="GLHYDRLASE2"/>
</dbReference>
<dbReference type="InterPro" id="IPR050347">
    <property type="entry name" value="Bact_Beta-galactosidase"/>
</dbReference>
<dbReference type="InterPro" id="IPR017853">
    <property type="entry name" value="GH"/>
</dbReference>
<dbReference type="InterPro" id="IPR023232">
    <property type="entry name" value="Glyco_hydro_2_AS"/>
</dbReference>
<feature type="domain" description="Glycosyl hydrolases family 2 sugar binding" evidence="8">
    <location>
        <begin position="68"/>
        <end position="238"/>
    </location>
</feature>
<dbReference type="PANTHER" id="PTHR46323:SF2">
    <property type="entry name" value="BETA-GALACTOSIDASE"/>
    <property type="match status" value="1"/>
</dbReference>
<evidence type="ECO:0000259" key="7">
    <source>
        <dbReference type="Pfam" id="PF02836"/>
    </source>
</evidence>
<dbReference type="InterPro" id="IPR008979">
    <property type="entry name" value="Galactose-bd-like_sf"/>
</dbReference>
<dbReference type="Gene3D" id="2.60.120.260">
    <property type="entry name" value="Galactose-binding domain-like"/>
    <property type="match status" value="1"/>
</dbReference>
<protein>
    <recommendedName>
        <fullName evidence="3">beta-galactosidase</fullName>
        <ecNumber evidence="3">3.2.1.23</ecNumber>
    </recommendedName>
</protein>
<dbReference type="PROSITE" id="PS00608">
    <property type="entry name" value="GLYCOSYL_HYDROL_F2_2"/>
    <property type="match status" value="1"/>
</dbReference>
<dbReference type="EC" id="3.2.1.23" evidence="3"/>
<feature type="non-terminal residue" evidence="9">
    <location>
        <position position="490"/>
    </location>
</feature>
<dbReference type="SUPFAM" id="SSF49303">
    <property type="entry name" value="beta-Galactosidase/glucuronidase domain"/>
    <property type="match status" value="1"/>
</dbReference>
<evidence type="ECO:0000256" key="5">
    <source>
        <dbReference type="ARBA" id="ARBA00023295"/>
    </source>
</evidence>
<proteinExistence type="inferred from homology"/>
<evidence type="ECO:0000256" key="3">
    <source>
        <dbReference type="ARBA" id="ARBA00012756"/>
    </source>
</evidence>
<dbReference type="GO" id="GO:0004565">
    <property type="term" value="F:beta-galactosidase activity"/>
    <property type="evidence" value="ECO:0007669"/>
    <property type="project" value="UniProtKB-EC"/>
</dbReference>
<dbReference type="PANTHER" id="PTHR46323">
    <property type="entry name" value="BETA-GALACTOSIDASE"/>
    <property type="match status" value="1"/>
</dbReference>
<feature type="domain" description="Glycoside hydrolase family 2 catalytic" evidence="7">
    <location>
        <begin position="357"/>
        <end position="488"/>
    </location>
</feature>
<dbReference type="InterPro" id="IPR036156">
    <property type="entry name" value="Beta-gal/glucu_dom_sf"/>
</dbReference>
<dbReference type="GO" id="GO:0009341">
    <property type="term" value="C:beta-galactosidase complex"/>
    <property type="evidence" value="ECO:0007669"/>
    <property type="project" value="TreeGrafter"/>
</dbReference>
<comment type="similarity">
    <text evidence="2">Belongs to the glycosyl hydrolase 2 family.</text>
</comment>
<gene>
    <name evidence="9" type="ORF">MNBD_IGNAVI01-155</name>
</gene>
<dbReference type="EMBL" id="UOGD01000331">
    <property type="protein sequence ID" value="VAX26293.1"/>
    <property type="molecule type" value="Genomic_DNA"/>
</dbReference>
<evidence type="ECO:0000256" key="2">
    <source>
        <dbReference type="ARBA" id="ARBA00007401"/>
    </source>
</evidence>
<dbReference type="SUPFAM" id="SSF49785">
    <property type="entry name" value="Galactose-binding domain-like"/>
    <property type="match status" value="1"/>
</dbReference>
<dbReference type="Pfam" id="PF02837">
    <property type="entry name" value="Glyco_hydro_2_N"/>
    <property type="match status" value="1"/>
</dbReference>
<dbReference type="InterPro" id="IPR013783">
    <property type="entry name" value="Ig-like_fold"/>
</dbReference>
<keyword evidence="4 9" id="KW-0378">Hydrolase</keyword>
<evidence type="ECO:0000259" key="6">
    <source>
        <dbReference type="Pfam" id="PF00703"/>
    </source>
</evidence>
<evidence type="ECO:0000256" key="4">
    <source>
        <dbReference type="ARBA" id="ARBA00022801"/>
    </source>
</evidence>
<dbReference type="InterPro" id="IPR006103">
    <property type="entry name" value="Glyco_hydro_2_cat"/>
</dbReference>
<dbReference type="InterPro" id="IPR023230">
    <property type="entry name" value="Glyco_hydro_2_CS"/>
</dbReference>
<keyword evidence="5 9" id="KW-0326">Glycosidase</keyword>
<dbReference type="Gene3D" id="3.20.20.80">
    <property type="entry name" value="Glycosidases"/>
    <property type="match status" value="1"/>
</dbReference>
<evidence type="ECO:0000259" key="8">
    <source>
        <dbReference type="Pfam" id="PF02837"/>
    </source>
</evidence>